<keyword evidence="1" id="KW-0812">Transmembrane</keyword>
<keyword evidence="3" id="KW-1185">Reference proteome</keyword>
<protein>
    <submittedName>
        <fullName evidence="2">Uncharacterized protein</fullName>
    </submittedName>
</protein>
<keyword evidence="1" id="KW-0472">Membrane</keyword>
<reference evidence="2 3" key="1">
    <citation type="journal article" date="2020" name="Nature">
        <title>Six reference-quality genomes reveal evolution of bat adaptations.</title>
        <authorList>
            <person name="Jebb D."/>
            <person name="Huang Z."/>
            <person name="Pippel M."/>
            <person name="Hughes G.M."/>
            <person name="Lavrichenko K."/>
            <person name="Devanna P."/>
            <person name="Winkler S."/>
            <person name="Jermiin L.S."/>
            <person name="Skirmuntt E.C."/>
            <person name="Katzourakis A."/>
            <person name="Burkitt-Gray L."/>
            <person name="Ray D.A."/>
            <person name="Sullivan K.A.M."/>
            <person name="Roscito J.G."/>
            <person name="Kirilenko B.M."/>
            <person name="Davalos L.M."/>
            <person name="Corthals A.P."/>
            <person name="Power M.L."/>
            <person name="Jones G."/>
            <person name="Ransome R.D."/>
            <person name="Dechmann D.K.N."/>
            <person name="Locatelli A.G."/>
            <person name="Puechmaille S.J."/>
            <person name="Fedrigo O."/>
            <person name="Jarvis E.D."/>
            <person name="Hiller M."/>
            <person name="Vernes S.C."/>
            <person name="Myers E.W."/>
            <person name="Teeling E.C."/>
        </authorList>
    </citation>
    <scope>NUCLEOTIDE SEQUENCE [LARGE SCALE GENOMIC DNA]</scope>
    <source>
        <strain evidence="2">MMolMol1</strain>
        <tissue evidence="2">Muscle</tissue>
    </source>
</reference>
<evidence type="ECO:0000313" key="3">
    <source>
        <dbReference type="Proteomes" id="UP000550707"/>
    </source>
</evidence>
<dbReference type="InParanoid" id="A0A7J8HCJ3"/>
<feature type="transmembrane region" description="Helical" evidence="1">
    <location>
        <begin position="98"/>
        <end position="119"/>
    </location>
</feature>
<dbReference type="Proteomes" id="UP000550707">
    <property type="component" value="Unassembled WGS sequence"/>
</dbReference>
<accession>A0A7J8HCJ3</accession>
<dbReference type="PROSITE" id="PS51257">
    <property type="entry name" value="PROKAR_LIPOPROTEIN"/>
    <property type="match status" value="1"/>
</dbReference>
<feature type="transmembrane region" description="Helical" evidence="1">
    <location>
        <begin position="58"/>
        <end position="78"/>
    </location>
</feature>
<comment type="caution">
    <text evidence="2">The sequence shown here is derived from an EMBL/GenBank/DDBJ whole genome shotgun (WGS) entry which is preliminary data.</text>
</comment>
<dbReference type="AlphaFoldDB" id="A0A7J8HCJ3"/>
<dbReference type="EMBL" id="JACASF010000007">
    <property type="protein sequence ID" value="KAF6469751.1"/>
    <property type="molecule type" value="Genomic_DNA"/>
</dbReference>
<name>A0A7J8HCJ3_MOLMO</name>
<feature type="transmembrane region" description="Helical" evidence="1">
    <location>
        <begin position="12"/>
        <end position="29"/>
    </location>
</feature>
<sequence>MLSTIRASFTSSFPIWMPLISFSCLIALVRTSKTMLNKNGESGHPCVVPDLREKAFSFSLLSIMLAVGLSDNSFYYVEVCSLYTHFGESFLFFFNHKWILNFIKCFFCIYGDNMIFILLM</sequence>
<keyword evidence="1" id="KW-1133">Transmembrane helix</keyword>
<evidence type="ECO:0000313" key="2">
    <source>
        <dbReference type="EMBL" id="KAF6469751.1"/>
    </source>
</evidence>
<organism evidence="2 3">
    <name type="scientific">Molossus molossus</name>
    <name type="common">Pallas' mastiff bat</name>
    <name type="synonym">Vespertilio molossus</name>
    <dbReference type="NCBI Taxonomy" id="27622"/>
    <lineage>
        <taxon>Eukaryota</taxon>
        <taxon>Metazoa</taxon>
        <taxon>Chordata</taxon>
        <taxon>Craniata</taxon>
        <taxon>Vertebrata</taxon>
        <taxon>Euteleostomi</taxon>
        <taxon>Mammalia</taxon>
        <taxon>Eutheria</taxon>
        <taxon>Laurasiatheria</taxon>
        <taxon>Chiroptera</taxon>
        <taxon>Yangochiroptera</taxon>
        <taxon>Molossidae</taxon>
        <taxon>Molossus</taxon>
    </lineage>
</organism>
<gene>
    <name evidence="2" type="ORF">HJG59_011127</name>
</gene>
<proteinExistence type="predicted"/>
<evidence type="ECO:0000256" key="1">
    <source>
        <dbReference type="SAM" id="Phobius"/>
    </source>
</evidence>